<protein>
    <submittedName>
        <fullName evidence="1">15770_t:CDS:1</fullName>
    </submittedName>
</protein>
<comment type="caution">
    <text evidence="1">The sequence shown here is derived from an EMBL/GenBank/DDBJ whole genome shotgun (WGS) entry which is preliminary data.</text>
</comment>
<feature type="non-terminal residue" evidence="1">
    <location>
        <position position="1"/>
    </location>
</feature>
<name>A0ACA9N0E9_9GLOM</name>
<proteinExistence type="predicted"/>
<evidence type="ECO:0000313" key="1">
    <source>
        <dbReference type="EMBL" id="CAG8621279.1"/>
    </source>
</evidence>
<accession>A0ACA9N0E9</accession>
<gene>
    <name evidence="1" type="ORF">ACOLOM_LOCUS7338</name>
</gene>
<dbReference type="EMBL" id="CAJVPT010016754">
    <property type="protein sequence ID" value="CAG8621279.1"/>
    <property type="molecule type" value="Genomic_DNA"/>
</dbReference>
<sequence length="122" mass="13672">PVIRVGIRSCPEYDSDYCLIRNSCAADTSTGKVPLRFMRKNVHQSAASPHLPTQPHWRQAVRFPKSYASKAHLKRHCTPIEGKARLSSRALLDTNVRSRSLRNVSLRQFALDAGLLQEAGSF</sequence>
<dbReference type="Proteomes" id="UP000789525">
    <property type="component" value="Unassembled WGS sequence"/>
</dbReference>
<evidence type="ECO:0000313" key="2">
    <source>
        <dbReference type="Proteomes" id="UP000789525"/>
    </source>
</evidence>
<organism evidence="1 2">
    <name type="scientific">Acaulospora colombiana</name>
    <dbReference type="NCBI Taxonomy" id="27376"/>
    <lineage>
        <taxon>Eukaryota</taxon>
        <taxon>Fungi</taxon>
        <taxon>Fungi incertae sedis</taxon>
        <taxon>Mucoromycota</taxon>
        <taxon>Glomeromycotina</taxon>
        <taxon>Glomeromycetes</taxon>
        <taxon>Diversisporales</taxon>
        <taxon>Acaulosporaceae</taxon>
        <taxon>Acaulospora</taxon>
    </lineage>
</organism>
<reference evidence="1" key="1">
    <citation type="submission" date="2021-06" db="EMBL/GenBank/DDBJ databases">
        <authorList>
            <person name="Kallberg Y."/>
            <person name="Tangrot J."/>
            <person name="Rosling A."/>
        </authorList>
    </citation>
    <scope>NUCLEOTIDE SEQUENCE</scope>
    <source>
        <strain evidence="1">CL356</strain>
    </source>
</reference>
<keyword evidence="2" id="KW-1185">Reference proteome</keyword>